<accession>A0A7X4W7C0</accession>
<dbReference type="EMBL" id="WUTT01000001">
    <property type="protein sequence ID" value="NAW35740.1"/>
    <property type="molecule type" value="Genomic_DNA"/>
</dbReference>
<protein>
    <submittedName>
        <fullName evidence="1">Uncharacterized protein</fullName>
    </submittedName>
</protein>
<dbReference type="OrthoDB" id="6160699at2"/>
<proteinExistence type="predicted"/>
<sequence>MSKGGEVVADAVREMLLGLADALDDAQSTLSETARTSDAGHGYEIPYLDFTFEVEFSEEESQGDRPPRIALLPKARRARDDVERETRISSSISGRLATVPVQGGRPETLLDLTLLPVDGRRRQWRLGIEVSNLAGERLPGVPVALQVDAAMTEQMLDHRPSAEQRLGLLKTQRLITGVEGGAELIIDTAVLRGQRVVVQVEARGAIGRVILPGEAA</sequence>
<keyword evidence="2" id="KW-1185">Reference proteome</keyword>
<comment type="caution">
    <text evidence="1">The sequence shown here is derived from an EMBL/GenBank/DDBJ whole genome shotgun (WGS) entry which is preliminary data.</text>
</comment>
<gene>
    <name evidence="1" type="ORF">GRB96_15115</name>
</gene>
<dbReference type="AlphaFoldDB" id="A0A7X4W7C0"/>
<dbReference type="Proteomes" id="UP000487929">
    <property type="component" value="Unassembled WGS sequence"/>
</dbReference>
<organism evidence="1 2">
    <name type="scientific">Halomonas alimentaria</name>
    <dbReference type="NCBI Taxonomy" id="147248"/>
    <lineage>
        <taxon>Bacteria</taxon>
        <taxon>Pseudomonadati</taxon>
        <taxon>Pseudomonadota</taxon>
        <taxon>Gammaproteobacteria</taxon>
        <taxon>Oceanospirillales</taxon>
        <taxon>Halomonadaceae</taxon>
        <taxon>Halomonas</taxon>
    </lineage>
</organism>
<evidence type="ECO:0000313" key="1">
    <source>
        <dbReference type="EMBL" id="NAW35740.1"/>
    </source>
</evidence>
<reference evidence="1 2" key="1">
    <citation type="submission" date="2019-12" db="EMBL/GenBank/DDBJ databases">
        <title>Draft genome sequencing of Halomonas alimentaria DSM 15356.</title>
        <authorList>
            <person name="Pandiyan K."/>
            <person name="Kushwaha P."/>
            <person name="Gowdham M."/>
            <person name="Chakdar H."/>
            <person name="Singh A."/>
            <person name="Kumar M."/>
            <person name="Saxena A.K."/>
        </authorList>
    </citation>
    <scope>NUCLEOTIDE SEQUENCE [LARGE SCALE GENOMIC DNA]</scope>
    <source>
        <strain evidence="1 2">DSM 15356</strain>
    </source>
</reference>
<name>A0A7X4W7C0_9GAMM</name>
<dbReference type="RefSeq" id="WP_161432888.1">
    <property type="nucleotide sequence ID" value="NZ_WUTT01000001.1"/>
</dbReference>
<evidence type="ECO:0000313" key="2">
    <source>
        <dbReference type="Proteomes" id="UP000487929"/>
    </source>
</evidence>